<evidence type="ECO:0000256" key="1">
    <source>
        <dbReference type="ARBA" id="ARBA00007198"/>
    </source>
</evidence>
<dbReference type="OrthoDB" id="9803749at2"/>
<dbReference type="PANTHER" id="PTHR30041">
    <property type="entry name" value="ARSENATE REDUCTASE"/>
    <property type="match status" value="1"/>
</dbReference>
<dbReference type="PANTHER" id="PTHR30041:SF8">
    <property type="entry name" value="PROTEIN YFFB"/>
    <property type="match status" value="1"/>
</dbReference>
<evidence type="ECO:0000313" key="3">
    <source>
        <dbReference type="EMBL" id="TXS89706.1"/>
    </source>
</evidence>
<evidence type="ECO:0000313" key="4">
    <source>
        <dbReference type="Proteomes" id="UP000321933"/>
    </source>
</evidence>
<proteinExistence type="inferred from homology"/>
<organism evidence="3 4">
    <name type="scientific">Parahaliea aestuarii</name>
    <dbReference type="NCBI Taxonomy" id="1852021"/>
    <lineage>
        <taxon>Bacteria</taxon>
        <taxon>Pseudomonadati</taxon>
        <taxon>Pseudomonadota</taxon>
        <taxon>Gammaproteobacteria</taxon>
        <taxon>Cellvibrionales</taxon>
        <taxon>Halieaceae</taxon>
        <taxon>Parahaliea</taxon>
    </lineage>
</organism>
<comment type="caution">
    <text evidence="3">The sequence shown here is derived from an EMBL/GenBank/DDBJ whole genome shotgun (WGS) entry which is preliminary data.</text>
</comment>
<dbReference type="CDD" id="cd03035">
    <property type="entry name" value="ArsC_Yffb"/>
    <property type="match status" value="1"/>
</dbReference>
<keyword evidence="4" id="KW-1185">Reference proteome</keyword>
<protein>
    <submittedName>
        <fullName evidence="3">ArsC family reductase</fullName>
    </submittedName>
</protein>
<sequence>MIWKHHDSKAAHSCATTDPADLLCYAPSATPPSYPFRRSAPVITLYGIKNCDTVKKARRWLDEHGIDYRFHDFREDGLSKAQVEGWIAELGWENLLNKRSTSWKALPPEQRDSMDERSATGAVLEQPTLIKRPLLDTGKERRTGFKATDYQALFSRHTL</sequence>
<dbReference type="SUPFAM" id="SSF52833">
    <property type="entry name" value="Thioredoxin-like"/>
    <property type="match status" value="1"/>
</dbReference>
<dbReference type="NCBIfam" id="NF008107">
    <property type="entry name" value="PRK10853.1"/>
    <property type="match status" value="1"/>
</dbReference>
<dbReference type="Pfam" id="PF03960">
    <property type="entry name" value="ArsC"/>
    <property type="match status" value="1"/>
</dbReference>
<dbReference type="NCBIfam" id="TIGR01617">
    <property type="entry name" value="arsC_related"/>
    <property type="match status" value="1"/>
</dbReference>
<dbReference type="InterPro" id="IPR006504">
    <property type="entry name" value="Tscrpt_reg_Spx/MgsR"/>
</dbReference>
<dbReference type="EMBL" id="VRYZ01000008">
    <property type="protein sequence ID" value="TXS89706.1"/>
    <property type="molecule type" value="Genomic_DNA"/>
</dbReference>
<reference evidence="3 4" key="1">
    <citation type="submission" date="2019-08" db="EMBL/GenBank/DDBJ databases">
        <title>Parahaliea maris sp. nov., isolated from the surface seawater.</title>
        <authorList>
            <person name="Liu Y."/>
        </authorList>
    </citation>
    <scope>NUCLEOTIDE SEQUENCE [LARGE SCALE GENOMIC DNA]</scope>
    <source>
        <strain evidence="3 4">S2-26</strain>
    </source>
</reference>
<accession>A0A5C8ZMC0</accession>
<dbReference type="Proteomes" id="UP000321933">
    <property type="component" value="Unassembled WGS sequence"/>
</dbReference>
<dbReference type="Gene3D" id="3.40.30.10">
    <property type="entry name" value="Glutaredoxin"/>
    <property type="match status" value="1"/>
</dbReference>
<name>A0A5C8ZMC0_9GAMM</name>
<comment type="similarity">
    <text evidence="1 2">Belongs to the ArsC family.</text>
</comment>
<dbReference type="PROSITE" id="PS51353">
    <property type="entry name" value="ARSC"/>
    <property type="match status" value="1"/>
</dbReference>
<dbReference type="InterPro" id="IPR006660">
    <property type="entry name" value="Arsenate_reductase-like"/>
</dbReference>
<dbReference type="InterPro" id="IPR036249">
    <property type="entry name" value="Thioredoxin-like_sf"/>
</dbReference>
<gene>
    <name evidence="3" type="ORF">FVW59_17005</name>
</gene>
<dbReference type="AlphaFoldDB" id="A0A5C8ZMC0"/>
<evidence type="ECO:0000256" key="2">
    <source>
        <dbReference type="PROSITE-ProRule" id="PRU01282"/>
    </source>
</evidence>